<protein>
    <submittedName>
        <fullName evidence="6">LysR family transcriptional regulator</fullName>
    </submittedName>
</protein>
<dbReference type="EMBL" id="JBHRSD010000001">
    <property type="protein sequence ID" value="MFC3031126.1"/>
    <property type="molecule type" value="Genomic_DNA"/>
</dbReference>
<dbReference type="InterPro" id="IPR058163">
    <property type="entry name" value="LysR-type_TF_proteobact-type"/>
</dbReference>
<dbReference type="Proteomes" id="UP001595453">
    <property type="component" value="Unassembled WGS sequence"/>
</dbReference>
<dbReference type="InterPro" id="IPR005119">
    <property type="entry name" value="LysR_subst-bd"/>
</dbReference>
<comment type="caution">
    <text evidence="6">The sequence shown here is derived from an EMBL/GenBank/DDBJ whole genome shotgun (WGS) entry which is preliminary data.</text>
</comment>
<dbReference type="PROSITE" id="PS50931">
    <property type="entry name" value="HTH_LYSR"/>
    <property type="match status" value="1"/>
</dbReference>
<dbReference type="InterPro" id="IPR000847">
    <property type="entry name" value="LysR_HTH_N"/>
</dbReference>
<keyword evidence="4" id="KW-0804">Transcription</keyword>
<evidence type="ECO:0000313" key="7">
    <source>
        <dbReference type="Proteomes" id="UP001595453"/>
    </source>
</evidence>
<reference evidence="7" key="1">
    <citation type="journal article" date="2019" name="Int. J. Syst. Evol. Microbiol.">
        <title>The Global Catalogue of Microorganisms (GCM) 10K type strain sequencing project: providing services to taxonomists for standard genome sequencing and annotation.</title>
        <authorList>
            <consortium name="The Broad Institute Genomics Platform"/>
            <consortium name="The Broad Institute Genome Sequencing Center for Infectious Disease"/>
            <person name="Wu L."/>
            <person name="Ma J."/>
        </authorList>
    </citation>
    <scope>NUCLEOTIDE SEQUENCE [LARGE SCALE GENOMIC DNA]</scope>
    <source>
        <strain evidence="7">KCTC 42730</strain>
    </source>
</reference>
<keyword evidence="7" id="KW-1185">Reference proteome</keyword>
<comment type="similarity">
    <text evidence="1">Belongs to the LysR transcriptional regulatory family.</text>
</comment>
<proteinExistence type="inferred from homology"/>
<feature type="domain" description="HTH lysR-type" evidence="5">
    <location>
        <begin position="1"/>
        <end position="59"/>
    </location>
</feature>
<dbReference type="Pfam" id="PF03466">
    <property type="entry name" value="LysR_substrate"/>
    <property type="match status" value="1"/>
</dbReference>
<dbReference type="SUPFAM" id="SSF53850">
    <property type="entry name" value="Periplasmic binding protein-like II"/>
    <property type="match status" value="1"/>
</dbReference>
<name>A0ABV7CEU9_9GAMM</name>
<dbReference type="CDD" id="cd08422">
    <property type="entry name" value="PBP2_CrgA_like"/>
    <property type="match status" value="1"/>
</dbReference>
<dbReference type="PANTHER" id="PTHR30537:SF66">
    <property type="entry name" value="IRON-REGULATED VIRULENCE REGULATORY PROTEIN IRGB"/>
    <property type="match status" value="1"/>
</dbReference>
<evidence type="ECO:0000256" key="3">
    <source>
        <dbReference type="ARBA" id="ARBA00023125"/>
    </source>
</evidence>
<organism evidence="6 7">
    <name type="scientific">Pseudoalteromonas fenneropenaei</name>
    <dbReference type="NCBI Taxonomy" id="1737459"/>
    <lineage>
        <taxon>Bacteria</taxon>
        <taxon>Pseudomonadati</taxon>
        <taxon>Pseudomonadota</taxon>
        <taxon>Gammaproteobacteria</taxon>
        <taxon>Alteromonadales</taxon>
        <taxon>Pseudoalteromonadaceae</taxon>
        <taxon>Pseudoalteromonas</taxon>
    </lineage>
</organism>
<dbReference type="PANTHER" id="PTHR30537">
    <property type="entry name" value="HTH-TYPE TRANSCRIPTIONAL REGULATOR"/>
    <property type="match status" value="1"/>
</dbReference>
<gene>
    <name evidence="6" type="ORF">ACFOEE_01130</name>
</gene>
<evidence type="ECO:0000256" key="2">
    <source>
        <dbReference type="ARBA" id="ARBA00023015"/>
    </source>
</evidence>
<evidence type="ECO:0000256" key="4">
    <source>
        <dbReference type="ARBA" id="ARBA00023163"/>
    </source>
</evidence>
<evidence type="ECO:0000313" key="6">
    <source>
        <dbReference type="EMBL" id="MFC3031126.1"/>
    </source>
</evidence>
<dbReference type="RefSeq" id="WP_377120044.1">
    <property type="nucleotide sequence ID" value="NZ_JBHRSD010000001.1"/>
</dbReference>
<evidence type="ECO:0000259" key="5">
    <source>
        <dbReference type="PROSITE" id="PS50931"/>
    </source>
</evidence>
<accession>A0ABV7CEU9</accession>
<dbReference type="Pfam" id="PF00126">
    <property type="entry name" value="HTH_1"/>
    <property type="match status" value="1"/>
</dbReference>
<evidence type="ECO:0000256" key="1">
    <source>
        <dbReference type="ARBA" id="ARBA00009437"/>
    </source>
</evidence>
<dbReference type="Gene3D" id="3.40.190.290">
    <property type="match status" value="1"/>
</dbReference>
<keyword evidence="2" id="KW-0805">Transcription regulation</keyword>
<dbReference type="InterPro" id="IPR036390">
    <property type="entry name" value="WH_DNA-bd_sf"/>
</dbReference>
<dbReference type="InterPro" id="IPR036388">
    <property type="entry name" value="WH-like_DNA-bd_sf"/>
</dbReference>
<keyword evidence="3" id="KW-0238">DNA-binding</keyword>
<dbReference type="SUPFAM" id="SSF46785">
    <property type="entry name" value="Winged helix' DNA-binding domain"/>
    <property type="match status" value="1"/>
</dbReference>
<dbReference type="Gene3D" id="1.10.10.10">
    <property type="entry name" value="Winged helix-like DNA-binding domain superfamily/Winged helix DNA-binding domain"/>
    <property type="match status" value="1"/>
</dbReference>
<sequence length="299" mass="33854">MDTLDGFRAVMAVAETGSFTAAALRLGLSKAVISKYINNVESQFATKIFTRTTRKVSLTRAGRKLYQTIVHILDEYSCLIDQVQEERSQHSGLLRITTSVTFGEQLLAPKLPQFISLFPNIQLEIELSNRKVDLIAENFDLALRVGSVGVQDFVATPIRHFTMLFCASKLYLEHHGVPHSFAELAQHKWLIDNNVALEPWHDQGLSYSWLKSLRANITQVNSPAVIKSLVLANQGVALLPEFLVLDEIRNGQIQVLMPELPARRLTLHAIYPESRYVPEKSRVFIEFLKSQFCETNIYQ</sequence>